<dbReference type="Proteomes" id="UP001303473">
    <property type="component" value="Unassembled WGS sequence"/>
</dbReference>
<sequence length="135" mass="14963">MTLNPILIGDGLTPYLQKWSGRDLSSNWGRLDPTILADQKFDNWVAWTDSAWTTAGDRNGNTQRPALYPSAMPDPDGMTMTRSSLSRYLRTSLTTALSRRHHGRGRRTVLRGALELSSRLEDGGASVIVPYTNQG</sequence>
<evidence type="ECO:0000313" key="2">
    <source>
        <dbReference type="Proteomes" id="UP001303473"/>
    </source>
</evidence>
<gene>
    <name evidence="1" type="ORF">QBC46DRAFT_422792</name>
</gene>
<proteinExistence type="predicted"/>
<reference evidence="2" key="1">
    <citation type="journal article" date="2023" name="Mol. Phylogenet. Evol.">
        <title>Genome-scale phylogeny and comparative genomics of the fungal order Sordariales.</title>
        <authorList>
            <person name="Hensen N."/>
            <person name="Bonometti L."/>
            <person name="Westerberg I."/>
            <person name="Brannstrom I.O."/>
            <person name="Guillou S."/>
            <person name="Cros-Aarteil S."/>
            <person name="Calhoun S."/>
            <person name="Haridas S."/>
            <person name="Kuo A."/>
            <person name="Mondo S."/>
            <person name="Pangilinan J."/>
            <person name="Riley R."/>
            <person name="LaButti K."/>
            <person name="Andreopoulos B."/>
            <person name="Lipzen A."/>
            <person name="Chen C."/>
            <person name="Yan M."/>
            <person name="Daum C."/>
            <person name="Ng V."/>
            <person name="Clum A."/>
            <person name="Steindorff A."/>
            <person name="Ohm R.A."/>
            <person name="Martin F."/>
            <person name="Silar P."/>
            <person name="Natvig D.O."/>
            <person name="Lalanne C."/>
            <person name="Gautier V."/>
            <person name="Ament-Velasquez S.L."/>
            <person name="Kruys A."/>
            <person name="Hutchinson M.I."/>
            <person name="Powell A.J."/>
            <person name="Barry K."/>
            <person name="Miller A.N."/>
            <person name="Grigoriev I.V."/>
            <person name="Debuchy R."/>
            <person name="Gladieux P."/>
            <person name="Hiltunen Thoren M."/>
            <person name="Johannesson H."/>
        </authorList>
    </citation>
    <scope>NUCLEOTIDE SEQUENCE [LARGE SCALE GENOMIC DNA]</scope>
    <source>
        <strain evidence="2">CBS 340.73</strain>
    </source>
</reference>
<organism evidence="1 2">
    <name type="scientific">Diplogelasinospora grovesii</name>
    <dbReference type="NCBI Taxonomy" id="303347"/>
    <lineage>
        <taxon>Eukaryota</taxon>
        <taxon>Fungi</taxon>
        <taxon>Dikarya</taxon>
        <taxon>Ascomycota</taxon>
        <taxon>Pezizomycotina</taxon>
        <taxon>Sordariomycetes</taxon>
        <taxon>Sordariomycetidae</taxon>
        <taxon>Sordariales</taxon>
        <taxon>Diplogelasinosporaceae</taxon>
        <taxon>Diplogelasinospora</taxon>
    </lineage>
</organism>
<evidence type="ECO:0000313" key="1">
    <source>
        <dbReference type="EMBL" id="KAK3935355.1"/>
    </source>
</evidence>
<protein>
    <submittedName>
        <fullName evidence="1">Uncharacterized protein</fullName>
    </submittedName>
</protein>
<dbReference type="AlphaFoldDB" id="A0AAN6MYD2"/>
<dbReference type="EMBL" id="MU853927">
    <property type="protein sequence ID" value="KAK3935355.1"/>
    <property type="molecule type" value="Genomic_DNA"/>
</dbReference>
<name>A0AAN6MYD2_9PEZI</name>
<keyword evidence="2" id="KW-1185">Reference proteome</keyword>
<accession>A0AAN6MYD2</accession>
<comment type="caution">
    <text evidence="1">The sequence shown here is derived from an EMBL/GenBank/DDBJ whole genome shotgun (WGS) entry which is preliminary data.</text>
</comment>